<dbReference type="Proteomes" id="UP000250043">
    <property type="component" value="Unassembled WGS sequence"/>
</dbReference>
<evidence type="ECO:0000256" key="1">
    <source>
        <dbReference type="SAM" id="MobiDB-lite"/>
    </source>
</evidence>
<accession>A0A8E2J401</accession>
<feature type="compositionally biased region" description="Low complexity" evidence="1">
    <location>
        <begin position="1"/>
        <end position="10"/>
    </location>
</feature>
<name>A0A8E2J401_9APHY</name>
<organism evidence="2 3">
    <name type="scientific">Obba rivulosa</name>
    <dbReference type="NCBI Taxonomy" id="1052685"/>
    <lineage>
        <taxon>Eukaryota</taxon>
        <taxon>Fungi</taxon>
        <taxon>Dikarya</taxon>
        <taxon>Basidiomycota</taxon>
        <taxon>Agaricomycotina</taxon>
        <taxon>Agaricomycetes</taxon>
        <taxon>Polyporales</taxon>
        <taxon>Gelatoporiaceae</taxon>
        <taxon>Obba</taxon>
    </lineage>
</organism>
<gene>
    <name evidence="2" type="ORF">OBBRIDRAFT_801361</name>
</gene>
<feature type="region of interest" description="Disordered" evidence="1">
    <location>
        <begin position="1"/>
        <end position="24"/>
    </location>
</feature>
<dbReference type="EMBL" id="KV722346">
    <property type="protein sequence ID" value="OCH94175.1"/>
    <property type="molecule type" value="Genomic_DNA"/>
</dbReference>
<evidence type="ECO:0000313" key="2">
    <source>
        <dbReference type="EMBL" id="OCH94175.1"/>
    </source>
</evidence>
<reference evidence="2 3" key="1">
    <citation type="submission" date="2016-07" db="EMBL/GenBank/DDBJ databases">
        <title>Draft genome of the white-rot fungus Obba rivulosa 3A-2.</title>
        <authorList>
            <consortium name="DOE Joint Genome Institute"/>
            <person name="Miettinen O."/>
            <person name="Riley R."/>
            <person name="Acob R."/>
            <person name="Barry K."/>
            <person name="Cullen D."/>
            <person name="De Vries R."/>
            <person name="Hainaut M."/>
            <person name="Hatakka A."/>
            <person name="Henrissat B."/>
            <person name="Hilden K."/>
            <person name="Kuo R."/>
            <person name="Labutti K."/>
            <person name="Lipzen A."/>
            <person name="Makela M.R."/>
            <person name="Sandor L."/>
            <person name="Spatafora J.W."/>
            <person name="Grigoriev I.V."/>
            <person name="Hibbett D.S."/>
        </authorList>
    </citation>
    <scope>NUCLEOTIDE SEQUENCE [LARGE SCALE GENOMIC DNA]</scope>
    <source>
        <strain evidence="2 3">3A-2</strain>
    </source>
</reference>
<dbReference type="AlphaFoldDB" id="A0A8E2J401"/>
<proteinExistence type="predicted"/>
<evidence type="ECO:0000313" key="3">
    <source>
        <dbReference type="Proteomes" id="UP000250043"/>
    </source>
</evidence>
<sequence length="210" mass="23026">MDNQNRSTVGRTGGRRHRSRTSFVRQGVAARTRQGIDERTAARRISERSELCANSDELAYDSGQACGCTAQEQPKREDLRCRKIGRGWTFSGTLAEAWEICFGMAGAGAAVWMLYWVCGRVHMTWSCLVWEGVRGKAMGNPWGFPCAVMPGWDGGGDGGRMEKRPEKRRREGPWGCHGVGESLSQLLTATAPVAGRGVWWRGSACADRGG</sequence>
<protein>
    <submittedName>
        <fullName evidence="2">Uncharacterized protein</fullName>
    </submittedName>
</protein>
<keyword evidence="3" id="KW-1185">Reference proteome</keyword>